<comment type="caution">
    <text evidence="8">The sequence shown here is derived from an EMBL/GenBank/DDBJ whole genome shotgun (WGS) entry which is preliminary data.</text>
</comment>
<dbReference type="Gene3D" id="3.40.50.300">
    <property type="entry name" value="P-loop containing nucleotide triphosphate hydrolases"/>
    <property type="match status" value="2"/>
</dbReference>
<gene>
    <name evidence="8" type="ORF">OBRU01_10349</name>
</gene>
<dbReference type="GO" id="GO:0005525">
    <property type="term" value="F:GTP binding"/>
    <property type="evidence" value="ECO:0007669"/>
    <property type="project" value="UniProtKB-KW"/>
</dbReference>
<dbReference type="AlphaFoldDB" id="A0A0L7L9S8"/>
<dbReference type="Pfam" id="PF08701">
    <property type="entry name" value="GN3L_Grn1"/>
    <property type="match status" value="2"/>
</dbReference>
<dbReference type="InterPro" id="IPR014813">
    <property type="entry name" value="Gnl3_N_dom"/>
</dbReference>
<dbReference type="InterPro" id="IPR027417">
    <property type="entry name" value="P-loop_NTPase"/>
</dbReference>
<evidence type="ECO:0000256" key="1">
    <source>
        <dbReference type="ARBA" id="ARBA00004123"/>
    </source>
</evidence>
<dbReference type="InterPro" id="IPR050755">
    <property type="entry name" value="TRAFAC_YlqF/YawG_RiboMat"/>
</dbReference>
<feature type="compositionally biased region" description="Basic and acidic residues" evidence="5">
    <location>
        <begin position="51"/>
        <end position="77"/>
    </location>
</feature>
<evidence type="ECO:0000256" key="3">
    <source>
        <dbReference type="ARBA" id="ARBA00023134"/>
    </source>
</evidence>
<proteinExistence type="predicted"/>
<feature type="compositionally biased region" description="Acidic residues" evidence="5">
    <location>
        <begin position="622"/>
        <end position="632"/>
    </location>
</feature>
<dbReference type="Pfam" id="PF01926">
    <property type="entry name" value="MMR_HSR1"/>
    <property type="match status" value="2"/>
</dbReference>
<evidence type="ECO:0000259" key="7">
    <source>
        <dbReference type="Pfam" id="PF08701"/>
    </source>
</evidence>
<name>A0A0L7L9S8_OPEBR</name>
<dbReference type="STRING" id="104452.A0A0L7L9S8"/>
<keyword evidence="4" id="KW-0539">Nucleus</keyword>
<dbReference type="Proteomes" id="UP000037510">
    <property type="component" value="Unassembled WGS sequence"/>
</dbReference>
<organism evidence="8 9">
    <name type="scientific">Operophtera brumata</name>
    <name type="common">Winter moth</name>
    <name type="synonym">Phalaena brumata</name>
    <dbReference type="NCBI Taxonomy" id="104452"/>
    <lineage>
        <taxon>Eukaryota</taxon>
        <taxon>Metazoa</taxon>
        <taxon>Ecdysozoa</taxon>
        <taxon>Arthropoda</taxon>
        <taxon>Hexapoda</taxon>
        <taxon>Insecta</taxon>
        <taxon>Pterygota</taxon>
        <taxon>Neoptera</taxon>
        <taxon>Endopterygota</taxon>
        <taxon>Lepidoptera</taxon>
        <taxon>Glossata</taxon>
        <taxon>Ditrysia</taxon>
        <taxon>Geometroidea</taxon>
        <taxon>Geometridae</taxon>
        <taxon>Larentiinae</taxon>
        <taxon>Operophtera</taxon>
    </lineage>
</organism>
<feature type="compositionally biased region" description="Basic and acidic residues" evidence="5">
    <location>
        <begin position="1"/>
        <end position="11"/>
    </location>
</feature>
<dbReference type="EMBL" id="JTDY01002057">
    <property type="protein sequence ID" value="KOB72222.1"/>
    <property type="molecule type" value="Genomic_DNA"/>
</dbReference>
<feature type="domain" description="Guanine nucleotide-binding protein-like 3 N-terminal" evidence="7">
    <location>
        <begin position="8"/>
        <end position="70"/>
    </location>
</feature>
<reference evidence="8 9" key="1">
    <citation type="journal article" date="2015" name="Genome Biol. Evol.">
        <title>The genome of winter moth (Operophtera brumata) provides a genomic perspective on sexual dimorphism and phenology.</title>
        <authorList>
            <person name="Derks M.F."/>
            <person name="Smit S."/>
            <person name="Salis L."/>
            <person name="Schijlen E."/>
            <person name="Bossers A."/>
            <person name="Mateman C."/>
            <person name="Pijl A.S."/>
            <person name="de Ridder D."/>
            <person name="Groenen M.A."/>
            <person name="Visser M.E."/>
            <person name="Megens H.J."/>
        </authorList>
    </citation>
    <scope>NUCLEOTIDE SEQUENCE [LARGE SCALE GENOMIC DNA]</scope>
    <source>
        <strain evidence="8">WM2013NL</strain>
        <tissue evidence="8">Head and thorax</tissue>
    </source>
</reference>
<keyword evidence="3" id="KW-0342">GTP-binding</keyword>
<feature type="domain" description="Guanine nucleotide-binding protein-like 3 N-terminal" evidence="7">
    <location>
        <begin position="141"/>
        <end position="202"/>
    </location>
</feature>
<feature type="region of interest" description="Disordered" evidence="5">
    <location>
        <begin position="51"/>
        <end position="102"/>
    </location>
</feature>
<feature type="region of interest" description="Disordered" evidence="5">
    <location>
        <begin position="1"/>
        <end position="33"/>
    </location>
</feature>
<comment type="subcellular location">
    <subcellularLocation>
        <location evidence="1">Nucleus</location>
    </subcellularLocation>
</comment>
<dbReference type="PANTHER" id="PTHR11089:SF30">
    <property type="entry name" value="GUANINE NUCLEOTIDE-BINDING PROTEIN-LIKE 3 HOMOLOG"/>
    <property type="match status" value="1"/>
</dbReference>
<keyword evidence="2" id="KW-0547">Nucleotide-binding</keyword>
<feature type="non-terminal residue" evidence="8">
    <location>
        <position position="669"/>
    </location>
</feature>
<feature type="compositionally biased region" description="Basic residues" evidence="5">
    <location>
        <begin position="12"/>
        <end position="28"/>
    </location>
</feature>
<feature type="domain" description="G" evidence="6">
    <location>
        <begin position="370"/>
        <end position="409"/>
    </location>
</feature>
<dbReference type="SUPFAM" id="SSF52540">
    <property type="entry name" value="P-loop containing nucleoside triphosphate hydrolases"/>
    <property type="match status" value="2"/>
</dbReference>
<protein>
    <submittedName>
        <fullName evidence="8">Guanine nucleotide-binding protein-like 3-like protein</fullName>
    </submittedName>
</protein>
<feature type="region of interest" description="Disordered" evidence="5">
    <location>
        <begin position="550"/>
        <end position="578"/>
    </location>
</feature>
<accession>A0A0L7L9S8</accession>
<feature type="compositionally biased region" description="Basic and acidic residues" evidence="5">
    <location>
        <begin position="185"/>
        <end position="209"/>
    </location>
</feature>
<evidence type="ECO:0000259" key="6">
    <source>
        <dbReference type="Pfam" id="PF01926"/>
    </source>
</evidence>
<dbReference type="PANTHER" id="PTHR11089">
    <property type="entry name" value="GTP-BINDING PROTEIN-RELATED"/>
    <property type="match status" value="1"/>
</dbReference>
<evidence type="ECO:0000256" key="2">
    <source>
        <dbReference type="ARBA" id="ARBA00022741"/>
    </source>
</evidence>
<dbReference type="GO" id="GO:0005730">
    <property type="term" value="C:nucleolus"/>
    <property type="evidence" value="ECO:0007669"/>
    <property type="project" value="TreeGrafter"/>
</dbReference>
<dbReference type="CDD" id="cd04178">
    <property type="entry name" value="Nucleostemin_like"/>
    <property type="match status" value="1"/>
</dbReference>
<feature type="region of interest" description="Disordered" evidence="5">
    <location>
        <begin position="617"/>
        <end position="640"/>
    </location>
</feature>
<evidence type="ECO:0000313" key="9">
    <source>
        <dbReference type="Proteomes" id="UP000037510"/>
    </source>
</evidence>
<sequence>MDKDGTCDDHNRKLKKQANKNPKSKKPKTVQIPNVCPFKEDILKEVEAVKKHKEDEKVKRKEQSKLEKQKKVEEKKNSKNVSLGTLSDDTASDDVAFGKDRKQENSLKTYYREFKKVISEAEVILEVVDARDPLGMDLYFDHNRKLKKQANKNPKSKKPKTVQIPNVCPFKEDILKEVEAVKKHKEDEKVKRKEQSKLEKQKKVEEKKNSKNVSLGTLAANAQARGKVHDAFKSDDTASDDVAFGKDRKQENSLKTYYREFKKVISEAEVILEVVDARDPLGKRLVIILNKADLVPRDNLTAWLKFLRRTAPAVPFKASTQDQQHNLGRKKMKHIVKEKEMKGSACVGAELLMSLLGNYCRNKGLKTSITVGVVGLPNVGKSSIINSLNRSKACNVGSTPGVTNLKTSITVGVVRLHNVGKSSIINSLNRSKACNVGSTPGVTNPGIVFHAGSESDSTVALKNAIRVGALKDPVTPAAAILQRANKHTLVELYSIPEFSKPHEFFAHLASRMGRFKKGGITSSGPVKALEDGMQVDEDESSLLPKTLSIRSKLDKTKRTERTKQDPEMQIEGNTKQNKLRKIQFKKDKKNKARNEKTAVNLAGVLENRRNQLALVVRKTEDQEQGDEEDETDKPEPPPSIKEALEAAKLLEKYFLYNQDASILLDMNKI</sequence>
<keyword evidence="9" id="KW-1185">Reference proteome</keyword>
<evidence type="ECO:0000256" key="4">
    <source>
        <dbReference type="ARBA" id="ARBA00023242"/>
    </source>
</evidence>
<feature type="compositionally biased region" description="Basic and acidic residues" evidence="5">
    <location>
        <begin position="551"/>
        <end position="566"/>
    </location>
</feature>
<evidence type="ECO:0000313" key="8">
    <source>
        <dbReference type="EMBL" id="KOB72222.1"/>
    </source>
</evidence>
<feature type="domain" description="G" evidence="6">
    <location>
        <begin position="411"/>
        <end position="444"/>
    </location>
</feature>
<feature type="region of interest" description="Disordered" evidence="5">
    <location>
        <begin position="185"/>
        <end position="211"/>
    </location>
</feature>
<dbReference type="InterPro" id="IPR006073">
    <property type="entry name" value="GTP-bd"/>
</dbReference>
<evidence type="ECO:0000256" key="5">
    <source>
        <dbReference type="SAM" id="MobiDB-lite"/>
    </source>
</evidence>
<dbReference type="FunFam" id="3.40.50.300:FF:000493">
    <property type="entry name" value="Guanine nucleotide-binding protein-like 3-like protein"/>
    <property type="match status" value="1"/>
</dbReference>